<reference evidence="1" key="1">
    <citation type="journal article" date="2020" name="mSystems">
        <title>Genome- and Community-Level Interaction Insights into Carbon Utilization and Element Cycling Functions of Hydrothermarchaeota in Hydrothermal Sediment.</title>
        <authorList>
            <person name="Zhou Z."/>
            <person name="Liu Y."/>
            <person name="Xu W."/>
            <person name="Pan J."/>
            <person name="Luo Z.H."/>
            <person name="Li M."/>
        </authorList>
    </citation>
    <scope>NUCLEOTIDE SEQUENCE</scope>
    <source>
        <strain evidence="1">SpSt-649</strain>
    </source>
</reference>
<dbReference type="AlphaFoldDB" id="A0A7C4H3Z4"/>
<protein>
    <recommendedName>
        <fullName evidence="2">PglZ domain-containing protein</fullName>
    </recommendedName>
</protein>
<proteinExistence type="predicted"/>
<name>A0A7C4H3Z4_THEPE</name>
<comment type="caution">
    <text evidence="1">The sequence shown here is derived from an EMBL/GenBank/DDBJ whole genome shotgun (WGS) entry which is preliminary data.</text>
</comment>
<evidence type="ECO:0000313" key="1">
    <source>
        <dbReference type="EMBL" id="HGM46625.1"/>
    </source>
</evidence>
<evidence type="ECO:0008006" key="2">
    <source>
        <dbReference type="Google" id="ProtNLM"/>
    </source>
</evidence>
<sequence length="255" mass="28025">MIHRLMFAAFLQAGLERKGMLSLYRHVLDKVESCIPQPHRAHLLTLSPYAAEVIRNVEEAATRAVVTWEASVKSLSKKLRKVLRGKIGYVYVVDALSPIEFASLLVVAKRNGYYCDLSSEYLVNPAGKTWFVKEQVEEKRLREYAKELAESLASPKHSVSFTFDKAIHNTIGDVSTFLNSGEGGNPLHAVWREVEKASSEVGESAAALLLTTDHGYGVYEGAGTLFVDHGREGAILDLEPVALIALLKKVEADGG</sequence>
<dbReference type="EMBL" id="DTBQ01000072">
    <property type="protein sequence ID" value="HGM46625.1"/>
    <property type="molecule type" value="Genomic_DNA"/>
</dbReference>
<organism evidence="1">
    <name type="scientific">Thermofilum pendens</name>
    <dbReference type="NCBI Taxonomy" id="2269"/>
    <lineage>
        <taxon>Archaea</taxon>
        <taxon>Thermoproteota</taxon>
        <taxon>Thermoprotei</taxon>
        <taxon>Thermofilales</taxon>
        <taxon>Thermofilaceae</taxon>
        <taxon>Thermofilum</taxon>
    </lineage>
</organism>
<accession>A0A7C4H3Z4</accession>
<gene>
    <name evidence="1" type="ORF">ENU21_02570</name>
</gene>